<protein>
    <recommendedName>
        <fullName evidence="2">Macrodomain Ori protein</fullName>
    </recommendedName>
</protein>
<proteinExistence type="inferred from homology"/>
<evidence type="ECO:0000313" key="4">
    <source>
        <dbReference type="EMBL" id="BBR40184.1"/>
    </source>
</evidence>
<dbReference type="Proteomes" id="UP000515442">
    <property type="component" value="Chromosome"/>
</dbReference>
<dbReference type="Pfam" id="PF04219">
    <property type="entry name" value="DUF413"/>
    <property type="match status" value="1"/>
</dbReference>
<accession>A0A6S5C4F6</accession>
<evidence type="ECO:0000313" key="5">
    <source>
        <dbReference type="Proteomes" id="UP000515442"/>
    </source>
</evidence>
<feature type="compositionally biased region" description="Low complexity" evidence="3">
    <location>
        <begin position="113"/>
        <end position="124"/>
    </location>
</feature>
<dbReference type="InterPro" id="IPR007335">
    <property type="entry name" value="DUF413"/>
</dbReference>
<evidence type="ECO:0000256" key="2">
    <source>
        <dbReference type="ARBA" id="ARBA00093628"/>
    </source>
</evidence>
<evidence type="ECO:0000256" key="3">
    <source>
        <dbReference type="SAM" id="MobiDB-lite"/>
    </source>
</evidence>
<dbReference type="AlphaFoldDB" id="A0A6S5C4F6"/>
<gene>
    <name evidence="4" type="ORF">WP3W19E03_27090</name>
</gene>
<evidence type="ECO:0000256" key="1">
    <source>
        <dbReference type="ARBA" id="ARBA00093464"/>
    </source>
</evidence>
<organism evidence="4 5">
    <name type="scientific">Aeromonas veronii</name>
    <dbReference type="NCBI Taxonomy" id="654"/>
    <lineage>
        <taxon>Bacteria</taxon>
        <taxon>Pseudomonadati</taxon>
        <taxon>Pseudomonadota</taxon>
        <taxon>Gammaproteobacteria</taxon>
        <taxon>Aeromonadales</taxon>
        <taxon>Aeromonadaceae</taxon>
        <taxon>Aeromonas</taxon>
    </lineage>
</organism>
<sequence length="138" mass="14821">MILARKGQTNQKKSTMSFESDKRFNDFKHFPRGLRRSGEFTVAEADSLEKYGTAMLALYQGNLTPRDDVESAFVEQVKSGAAGANPHAKVWFKYLKVIGPKRVHRLCTVVGGASEESSGGASFDVGGGSGGGSDESID</sequence>
<name>A0A6S5C4F6_AERVE</name>
<comment type="similarity">
    <text evidence="1">Belongs to the MaoP family.</text>
</comment>
<reference evidence="4 5" key="1">
    <citation type="submission" date="2019-12" db="EMBL/GenBank/DDBJ databases">
        <title>complete genome sequences of Aeromonas veronii str. WP3-W19-ESBL-03 isolated from wastewater treatment plant effluent.</title>
        <authorList>
            <person name="Sekizuka T."/>
            <person name="Itokawa K."/>
            <person name="Yatsu K."/>
            <person name="Inamine Y."/>
            <person name="Kuroda M."/>
        </authorList>
    </citation>
    <scope>NUCLEOTIDE SEQUENCE [LARGE SCALE GENOMIC DNA]</scope>
    <source>
        <strain evidence="4 5">WP3-W19-ESBL-03</strain>
    </source>
</reference>
<feature type="compositionally biased region" description="Gly residues" evidence="3">
    <location>
        <begin position="125"/>
        <end position="138"/>
    </location>
</feature>
<feature type="region of interest" description="Disordered" evidence="3">
    <location>
        <begin position="113"/>
        <end position="138"/>
    </location>
</feature>
<dbReference type="EMBL" id="AP022038">
    <property type="protein sequence ID" value="BBR40184.1"/>
    <property type="molecule type" value="Genomic_DNA"/>
</dbReference>